<evidence type="ECO:0000313" key="1">
    <source>
        <dbReference type="EMBL" id="QHT82066.1"/>
    </source>
</evidence>
<protein>
    <submittedName>
        <fullName evidence="1">Uncharacterized protein</fullName>
    </submittedName>
</protein>
<proteinExistence type="predicted"/>
<organism evidence="1">
    <name type="scientific">viral metagenome</name>
    <dbReference type="NCBI Taxonomy" id="1070528"/>
    <lineage>
        <taxon>unclassified sequences</taxon>
        <taxon>metagenomes</taxon>
        <taxon>organismal metagenomes</taxon>
    </lineage>
</organism>
<dbReference type="EMBL" id="MN739995">
    <property type="protein sequence ID" value="QHT82066.1"/>
    <property type="molecule type" value="Genomic_DNA"/>
</dbReference>
<name>A0A6C0HPJ2_9ZZZZ</name>
<sequence>MDEFNVDALNALELRKLFTKHSGLNCLNDFTLQDIEDSKKRIFVKFGYGHKEMIERAAQKIIEEKFSMPKAQAVVVKNTVPDVLNANYKNTIQRLIMVDSQYRPDLTKEATDFIVPLNEKIVNAVSLQIMTLQIPFTFYNIEPRRANHIFDVSGIRIALDEGYYTLTTLIPAINQKMVAAGIMDISFSTPNTTTGKVKVQGTRPFTLNFTPPGTKINTNLGWCLGFQQITGSSVSSSNDAVSLTYNNASVYQGNKVAGVPMIKYVSVVVDDFNNSQTADTMVYSRSEQQIAKPTSYFTQEEGLNELTPDTFDAYTDVPRTLTKSQLYTRAQQNQSKKRLFLQNTRQEVHAPDQILAVYPFDPTVVWGQTYFTDDCSYIREYHGPTSIERLHVQLYDDSGFLLELNGHNWYMTLMTKNLYKY</sequence>
<accession>A0A6C0HPJ2</accession>
<dbReference type="AlphaFoldDB" id="A0A6C0HPJ2"/>
<reference evidence="1" key="1">
    <citation type="journal article" date="2020" name="Nature">
        <title>Giant virus diversity and host interactions through global metagenomics.</title>
        <authorList>
            <person name="Schulz F."/>
            <person name="Roux S."/>
            <person name="Paez-Espino D."/>
            <person name="Jungbluth S."/>
            <person name="Walsh D.A."/>
            <person name="Denef V.J."/>
            <person name="McMahon K.D."/>
            <person name="Konstantinidis K.T."/>
            <person name="Eloe-Fadrosh E.A."/>
            <person name="Kyrpides N.C."/>
            <person name="Woyke T."/>
        </authorList>
    </citation>
    <scope>NUCLEOTIDE SEQUENCE</scope>
    <source>
        <strain evidence="1">GVMAG-M-3300023184-160</strain>
    </source>
</reference>